<dbReference type="Proteomes" id="UP001385951">
    <property type="component" value="Unassembled WGS sequence"/>
</dbReference>
<reference evidence="1 2" key="1">
    <citation type="submission" date="2022-09" db="EMBL/GenBank/DDBJ databases">
        <authorList>
            <person name="Palmer J.M."/>
        </authorList>
    </citation>
    <scope>NUCLEOTIDE SEQUENCE [LARGE SCALE GENOMIC DNA]</scope>
    <source>
        <strain evidence="1 2">DSM 7382</strain>
    </source>
</reference>
<protein>
    <submittedName>
        <fullName evidence="1">Uncharacterized protein</fullName>
    </submittedName>
</protein>
<evidence type="ECO:0000313" key="1">
    <source>
        <dbReference type="EMBL" id="KAK7682290.1"/>
    </source>
</evidence>
<organism evidence="1 2">
    <name type="scientific">Cerrena zonata</name>
    <dbReference type="NCBI Taxonomy" id="2478898"/>
    <lineage>
        <taxon>Eukaryota</taxon>
        <taxon>Fungi</taxon>
        <taxon>Dikarya</taxon>
        <taxon>Basidiomycota</taxon>
        <taxon>Agaricomycotina</taxon>
        <taxon>Agaricomycetes</taxon>
        <taxon>Polyporales</taxon>
        <taxon>Cerrenaceae</taxon>
        <taxon>Cerrena</taxon>
    </lineage>
</organism>
<evidence type="ECO:0000313" key="2">
    <source>
        <dbReference type="Proteomes" id="UP001385951"/>
    </source>
</evidence>
<dbReference type="EMBL" id="JASBNA010000036">
    <property type="protein sequence ID" value="KAK7682290.1"/>
    <property type="molecule type" value="Genomic_DNA"/>
</dbReference>
<proteinExistence type="predicted"/>
<sequence>MPQYSDPSHTRYRYTEYIPYDCASGPFQVYLSKNAEVQKLRNLRNIRDVNSHLVDQEIYLLKYWKIQQVQGRFNTILA</sequence>
<name>A0AAW0FLL4_9APHY</name>
<comment type="caution">
    <text evidence="1">The sequence shown here is derived from an EMBL/GenBank/DDBJ whole genome shotgun (WGS) entry which is preliminary data.</text>
</comment>
<dbReference type="AlphaFoldDB" id="A0AAW0FLL4"/>
<gene>
    <name evidence="1" type="ORF">QCA50_014493</name>
</gene>
<accession>A0AAW0FLL4</accession>
<keyword evidence="2" id="KW-1185">Reference proteome</keyword>